<evidence type="ECO:0000256" key="17">
    <source>
        <dbReference type="ARBA" id="ARBA00070063"/>
    </source>
</evidence>
<evidence type="ECO:0000256" key="7">
    <source>
        <dbReference type="ARBA" id="ARBA00012125"/>
    </source>
</evidence>
<dbReference type="InterPro" id="IPR013021">
    <property type="entry name" value="Myo-inos-1-P_Synthase_GAPDH"/>
</dbReference>
<evidence type="ECO:0000313" key="20">
    <source>
        <dbReference type="Proteomes" id="UP000094385"/>
    </source>
</evidence>
<keyword evidence="10" id="KW-0398">Inositol biosynthesis</keyword>
<evidence type="ECO:0000256" key="6">
    <source>
        <dbReference type="ARBA" id="ARBA00011881"/>
    </source>
</evidence>
<comment type="catalytic activity">
    <reaction evidence="1">
        <text>D-glucose 6-phosphate = 1D-myo-inositol 3-phosphate</text>
        <dbReference type="Rhea" id="RHEA:10716"/>
        <dbReference type="ChEBI" id="CHEBI:58401"/>
        <dbReference type="ChEBI" id="CHEBI:61548"/>
        <dbReference type="EC" id="5.5.1.4"/>
    </reaction>
</comment>
<reference evidence="19 20" key="1">
    <citation type="journal article" date="2016" name="Proc. Natl. Acad. Sci. U.S.A.">
        <title>Comparative genomics of biotechnologically important yeasts.</title>
        <authorList>
            <person name="Riley R."/>
            <person name="Haridas S."/>
            <person name="Wolfe K.H."/>
            <person name="Lopes M.R."/>
            <person name="Hittinger C.T."/>
            <person name="Goeker M."/>
            <person name="Salamov A.A."/>
            <person name="Wisecaver J.H."/>
            <person name="Long T.M."/>
            <person name="Calvey C.H."/>
            <person name="Aerts A.L."/>
            <person name="Barry K.W."/>
            <person name="Choi C."/>
            <person name="Clum A."/>
            <person name="Coughlan A.Y."/>
            <person name="Deshpande S."/>
            <person name="Douglass A.P."/>
            <person name="Hanson S.J."/>
            <person name="Klenk H.-P."/>
            <person name="LaButti K.M."/>
            <person name="Lapidus A."/>
            <person name="Lindquist E.A."/>
            <person name="Lipzen A.M."/>
            <person name="Meier-Kolthoff J.P."/>
            <person name="Ohm R.A."/>
            <person name="Otillar R.P."/>
            <person name="Pangilinan J.L."/>
            <person name="Peng Y."/>
            <person name="Rokas A."/>
            <person name="Rosa C.A."/>
            <person name="Scheuner C."/>
            <person name="Sibirny A.A."/>
            <person name="Slot J.C."/>
            <person name="Stielow J.B."/>
            <person name="Sun H."/>
            <person name="Kurtzman C.P."/>
            <person name="Blackwell M."/>
            <person name="Grigoriev I.V."/>
            <person name="Jeffries T.W."/>
        </authorList>
    </citation>
    <scope>NUCLEOTIDE SEQUENCE [LARGE SCALE GENOMIC DNA]</scope>
    <source>
        <strain evidence="19 20">NRRL Y-11557</strain>
    </source>
</reference>
<evidence type="ECO:0000256" key="12">
    <source>
        <dbReference type="ARBA" id="ARBA00023098"/>
    </source>
</evidence>
<dbReference type="Proteomes" id="UP000094385">
    <property type="component" value="Unassembled WGS sequence"/>
</dbReference>
<comment type="cofactor">
    <cofactor evidence="2">
        <name>NAD(+)</name>
        <dbReference type="ChEBI" id="CHEBI:57540"/>
    </cofactor>
</comment>
<evidence type="ECO:0000256" key="16">
    <source>
        <dbReference type="ARBA" id="ARBA00032949"/>
    </source>
</evidence>
<proteinExistence type="inferred from homology"/>
<evidence type="ECO:0000256" key="1">
    <source>
        <dbReference type="ARBA" id="ARBA00000113"/>
    </source>
</evidence>
<dbReference type="Gene3D" id="3.40.50.720">
    <property type="entry name" value="NAD(P)-binding Rossmann-like Domain"/>
    <property type="match status" value="2"/>
</dbReference>
<dbReference type="GO" id="GO:0006021">
    <property type="term" value="P:inositol biosynthetic process"/>
    <property type="evidence" value="ECO:0007669"/>
    <property type="project" value="UniProtKB-UniPathway"/>
</dbReference>
<dbReference type="OrthoDB" id="2887at2759"/>
<evidence type="ECO:0000256" key="13">
    <source>
        <dbReference type="ARBA" id="ARBA00023209"/>
    </source>
</evidence>
<keyword evidence="11" id="KW-0520">NAD</keyword>
<dbReference type="STRING" id="675824.A0A1E3QBC3"/>
<evidence type="ECO:0000256" key="9">
    <source>
        <dbReference type="ARBA" id="ARBA00022516"/>
    </source>
</evidence>
<comment type="pathway">
    <text evidence="4">Polyol metabolism; myo-inositol biosynthesis; myo-inositol from D-glucose 6-phosphate: step 1/2.</text>
</comment>
<keyword evidence="20" id="KW-1185">Reference proteome</keyword>
<organism evidence="19 20">
    <name type="scientific">Lipomyces starkeyi NRRL Y-11557</name>
    <dbReference type="NCBI Taxonomy" id="675824"/>
    <lineage>
        <taxon>Eukaryota</taxon>
        <taxon>Fungi</taxon>
        <taxon>Dikarya</taxon>
        <taxon>Ascomycota</taxon>
        <taxon>Saccharomycotina</taxon>
        <taxon>Lipomycetes</taxon>
        <taxon>Lipomycetales</taxon>
        <taxon>Lipomycetaceae</taxon>
        <taxon>Lipomyces</taxon>
    </lineage>
</organism>
<dbReference type="FunFam" id="3.30.360.10:FF:000055">
    <property type="entry name" value="Putative myo-inositol-1-phosphate synthase"/>
    <property type="match status" value="1"/>
</dbReference>
<evidence type="ECO:0000256" key="4">
    <source>
        <dbReference type="ARBA" id="ARBA00005117"/>
    </source>
</evidence>
<comment type="subcellular location">
    <subcellularLocation>
        <location evidence="3">Cytoplasm</location>
    </subcellularLocation>
</comment>
<dbReference type="InterPro" id="IPR002587">
    <property type="entry name" value="Myo-inos-1-P_Synthase"/>
</dbReference>
<dbReference type="GO" id="GO:0004512">
    <property type="term" value="F:inositol-3-phosphate synthase activity"/>
    <property type="evidence" value="ECO:0007669"/>
    <property type="project" value="UniProtKB-EC"/>
</dbReference>
<evidence type="ECO:0000256" key="2">
    <source>
        <dbReference type="ARBA" id="ARBA00001911"/>
    </source>
</evidence>
<evidence type="ECO:0000259" key="18">
    <source>
        <dbReference type="Pfam" id="PF01658"/>
    </source>
</evidence>
<dbReference type="EMBL" id="KV454291">
    <property type="protein sequence ID" value="ODQ74804.1"/>
    <property type="molecule type" value="Genomic_DNA"/>
</dbReference>
<dbReference type="PANTHER" id="PTHR11510">
    <property type="entry name" value="MYO-INOSITOL-1 PHOSPHATE SYNTHASE"/>
    <property type="match status" value="1"/>
</dbReference>
<feature type="domain" description="Myo-inositol-1-phosphate synthase GAPDH-like" evidence="18">
    <location>
        <begin position="330"/>
        <end position="445"/>
    </location>
</feature>
<evidence type="ECO:0000256" key="3">
    <source>
        <dbReference type="ARBA" id="ARBA00004496"/>
    </source>
</evidence>
<evidence type="ECO:0000313" key="19">
    <source>
        <dbReference type="EMBL" id="ODQ74804.1"/>
    </source>
</evidence>
<dbReference type="InterPro" id="IPR036291">
    <property type="entry name" value="NAD(P)-bd_dom_sf"/>
</dbReference>
<evidence type="ECO:0000256" key="15">
    <source>
        <dbReference type="ARBA" id="ARBA00023264"/>
    </source>
</evidence>
<dbReference type="FunFam" id="3.40.50.720:FF:000069">
    <property type="entry name" value="Inositol-3-phosphate synthase 1"/>
    <property type="match status" value="1"/>
</dbReference>
<keyword evidence="13" id="KW-0594">Phospholipid biosynthesis</keyword>
<keyword evidence="14" id="KW-0413">Isomerase</keyword>
<dbReference type="GO" id="GO:0008654">
    <property type="term" value="P:phospholipid biosynthetic process"/>
    <property type="evidence" value="ECO:0007669"/>
    <property type="project" value="UniProtKB-KW"/>
</dbReference>
<keyword evidence="8" id="KW-0963">Cytoplasm</keyword>
<evidence type="ECO:0000256" key="11">
    <source>
        <dbReference type="ARBA" id="ARBA00023027"/>
    </source>
</evidence>
<dbReference type="GO" id="GO:0005737">
    <property type="term" value="C:cytoplasm"/>
    <property type="evidence" value="ECO:0007669"/>
    <property type="project" value="UniProtKB-SubCell"/>
</dbReference>
<keyword evidence="15" id="KW-1208">Phospholipid metabolism</keyword>
<accession>A0A1E3QBC3</accession>
<dbReference type="PIRSF" id="PIRSF015578">
    <property type="entry name" value="Myoinos-ppht_syn"/>
    <property type="match status" value="1"/>
</dbReference>
<dbReference type="SUPFAM" id="SSF51735">
    <property type="entry name" value="NAD(P)-binding Rossmann-fold domains"/>
    <property type="match status" value="1"/>
</dbReference>
<dbReference type="Pfam" id="PF07994">
    <property type="entry name" value="NAD_binding_5"/>
    <property type="match status" value="1"/>
</dbReference>
<comment type="subunit">
    <text evidence="6">Homotetramer.</text>
</comment>
<dbReference type="UniPathway" id="UPA00823">
    <property type="reaction ID" value="UER00787"/>
</dbReference>
<sequence length="535" mass="59155">MSPHALDEVAASSSTATPEVLSGYTSVKVFSDNAKVEDGFIISDYAYENAIVKRIPGGMYEVTPNKVDYQFKVDMKVPKTGLMMVGLGGNNGSTLTATILANRYGINFRTKQGLQKPNYYGSVTQASTLKLGVDEDGNDVYAPFNEILPMLHPNDIVIGGWDINSANLADAMARSKVLDFDLQRQVAKYMAQIKPLPSIYYPDFIAANQSDRADNLIDGDSKWDHVQRIRRDIQDFKAKNELEKVIVVWTANTERYAEIIPGVNDTAENLINSIKTSHDEVAPSTIFAVACILDGVPFINGSPQNTFVPGCIELAEKSKSFIGGDDFKSGQTKIKSVLAQFLVDAGIRPLSIASYNHLGNNDGYNLSAPKQFRSKEISKKSVVDDMIASNHILYNEEKGNTIDHCIVIKYVPAVGDSKVAMDEYYSELMMGGHNTISIHNVCEDSLLASPLIIDLTVIAEFFSRVTYKKTDSEDDFEKFYPVLSVLSYWLKAPLARPGCEPVNGLNKQRTALENLLRAFVGLGPQNELKLEERLW</sequence>
<keyword evidence="9" id="KW-0444">Lipid biosynthesis</keyword>
<protein>
    <recommendedName>
        <fullName evidence="17">Inositol-3-phosphate synthase</fullName>
        <ecNumber evidence="7">5.5.1.4</ecNumber>
    </recommendedName>
    <alternativeName>
        <fullName evidence="16">Myo-inositol 1-phosphate synthase</fullName>
    </alternativeName>
</protein>
<evidence type="ECO:0000256" key="10">
    <source>
        <dbReference type="ARBA" id="ARBA00022550"/>
    </source>
</evidence>
<dbReference type="Pfam" id="PF01658">
    <property type="entry name" value="Inos-1-P_synth"/>
    <property type="match status" value="1"/>
</dbReference>
<gene>
    <name evidence="19" type="ORF">LIPSTDRAFT_68914</name>
</gene>
<dbReference type="FunFam" id="3.40.50.720:FF:000334">
    <property type="entry name" value="Inositol-3-phosphate synthase"/>
    <property type="match status" value="1"/>
</dbReference>
<dbReference type="SUPFAM" id="SSF55347">
    <property type="entry name" value="Glyceraldehyde-3-phosphate dehydrogenase-like, C-terminal domain"/>
    <property type="match status" value="1"/>
</dbReference>
<name>A0A1E3QBC3_LIPST</name>
<comment type="similarity">
    <text evidence="5">Belongs to the myo-inositol 1-phosphate synthase family.</text>
</comment>
<evidence type="ECO:0000256" key="5">
    <source>
        <dbReference type="ARBA" id="ARBA00010813"/>
    </source>
</evidence>
<keyword evidence="12" id="KW-0443">Lipid metabolism</keyword>
<evidence type="ECO:0000256" key="8">
    <source>
        <dbReference type="ARBA" id="ARBA00022490"/>
    </source>
</evidence>
<evidence type="ECO:0000256" key="14">
    <source>
        <dbReference type="ARBA" id="ARBA00023235"/>
    </source>
</evidence>
<dbReference type="AlphaFoldDB" id="A0A1E3QBC3"/>
<dbReference type="EC" id="5.5.1.4" evidence="7"/>